<accession>A0AAV0D1M7</accession>
<proteinExistence type="predicted"/>
<dbReference type="InterPro" id="IPR004902">
    <property type="entry name" value="Rhabdo_ncap_2"/>
</dbReference>
<organism evidence="2 3">
    <name type="scientific">Cuscuta epithymum</name>
    <dbReference type="NCBI Taxonomy" id="186058"/>
    <lineage>
        <taxon>Eukaryota</taxon>
        <taxon>Viridiplantae</taxon>
        <taxon>Streptophyta</taxon>
        <taxon>Embryophyta</taxon>
        <taxon>Tracheophyta</taxon>
        <taxon>Spermatophyta</taxon>
        <taxon>Magnoliopsida</taxon>
        <taxon>eudicotyledons</taxon>
        <taxon>Gunneridae</taxon>
        <taxon>Pentapetalae</taxon>
        <taxon>asterids</taxon>
        <taxon>lamiids</taxon>
        <taxon>Solanales</taxon>
        <taxon>Convolvulaceae</taxon>
        <taxon>Cuscuteae</taxon>
        <taxon>Cuscuta</taxon>
        <taxon>Cuscuta subgen. Cuscuta</taxon>
    </lineage>
</organism>
<dbReference type="EMBL" id="CAMAPF010000062">
    <property type="protein sequence ID" value="CAH9090006.1"/>
    <property type="molecule type" value="Genomic_DNA"/>
</dbReference>
<dbReference type="Proteomes" id="UP001152523">
    <property type="component" value="Unassembled WGS sequence"/>
</dbReference>
<gene>
    <name evidence="2" type="ORF">CEPIT_LOCUS11099</name>
</gene>
<keyword evidence="3" id="KW-1185">Reference proteome</keyword>
<dbReference type="Pfam" id="PF03216">
    <property type="entry name" value="Rhabdo_ncap_2"/>
    <property type="match status" value="1"/>
</dbReference>
<evidence type="ECO:0000313" key="2">
    <source>
        <dbReference type="EMBL" id="CAH9090006.1"/>
    </source>
</evidence>
<evidence type="ECO:0000313" key="3">
    <source>
        <dbReference type="Proteomes" id="UP001152523"/>
    </source>
</evidence>
<dbReference type="AlphaFoldDB" id="A0AAV0D1M7"/>
<comment type="caution">
    <text evidence="2">The sequence shown here is derived from an EMBL/GenBank/DDBJ whole genome shotgun (WGS) entry which is preliminary data.</text>
</comment>
<reference evidence="2" key="1">
    <citation type="submission" date="2022-07" db="EMBL/GenBank/DDBJ databases">
        <authorList>
            <person name="Macas J."/>
            <person name="Novak P."/>
            <person name="Neumann P."/>
        </authorList>
    </citation>
    <scope>NUCLEOTIDE SEQUENCE</scope>
</reference>
<protein>
    <submittedName>
        <fullName evidence="2">Uncharacterized protein</fullName>
    </submittedName>
</protein>
<sequence length="400" mass="45894">MRNSTDKQMLLYEGNQERPRIAVKDYLSDHIKKKYQKLERIGIIGTGRVNRLDWSDDEIKTLEFLDPSIYRHLEEGDKIVVLNLAMSALTDVVSATSVGAILSIAWQLASCEDENRLIFSDSKMMVCTPKPMHFLETRVIREATHRKPFDMPPHLTHKDIEKCCAYMCTALLRLAVKDEDNLVQAWDYICDQYRNFYRDEIAFRITPDRECIAGIRNLLQTRTLLRNTIGVFLLAFQELEGNDKKLCKMLYELPMCYVGMHAYSLFLDCSARLNAPISEFAALLKHPSTSKSLDTVTYILTHYEFPSEENKEMAEKAKTWRYARLFNSDMFADIQTKNCGMLAGVLAMVSHKIGGGGFGDVTKIRQISGLITQQRKWFEFVADNVIEHCNAAGWAKGRTR</sequence>
<comment type="subcellular location">
    <subcellularLocation>
        <location evidence="1">Virion</location>
    </subcellularLocation>
</comment>
<evidence type="ECO:0000256" key="1">
    <source>
        <dbReference type="ARBA" id="ARBA00004328"/>
    </source>
</evidence>
<name>A0AAV0D1M7_9ASTE</name>